<dbReference type="InterPro" id="IPR000897">
    <property type="entry name" value="SRP54_GTPase_dom"/>
</dbReference>
<name>A0A1E8CHV4_9GAMM</name>
<dbReference type="RefSeq" id="WP_070115655.1">
    <property type="nucleotide sequence ID" value="NZ_CAXATG010000002.1"/>
</dbReference>
<keyword evidence="8" id="KW-0653">Protein transport</keyword>
<keyword evidence="16" id="KW-0966">Cell projection</keyword>
<reference evidence="17" key="1">
    <citation type="submission" date="2016-07" db="EMBL/GenBank/DDBJ databases">
        <authorList>
            <person name="Florea S."/>
            <person name="Webb J.S."/>
            <person name="Jaromczyk J."/>
            <person name="Schardl C.L."/>
        </authorList>
    </citation>
    <scope>NUCLEOTIDE SEQUENCE [LARGE SCALE GENOMIC DNA]</scope>
    <source>
        <strain evidence="17">KCTC 42131</strain>
    </source>
</reference>
<organism evidence="16 17">
    <name type="scientific">Pseudohongiella acticola</name>
    <dbReference type="NCBI Taxonomy" id="1524254"/>
    <lineage>
        <taxon>Bacteria</taxon>
        <taxon>Pseudomonadati</taxon>
        <taxon>Pseudomonadota</taxon>
        <taxon>Gammaproteobacteria</taxon>
        <taxon>Pseudomonadales</taxon>
        <taxon>Pseudohongiellaceae</taxon>
        <taxon>Pseudohongiella</taxon>
    </lineage>
</organism>
<comment type="function">
    <text evidence="12">Necessary for flagellar biosynthesis. May be involved in translocation of the flagellum.</text>
</comment>
<keyword evidence="6" id="KW-0547">Nucleotide-binding</keyword>
<feature type="domain" description="SRP54-type proteins GTP-binding" evidence="15">
    <location>
        <begin position="159"/>
        <end position="350"/>
    </location>
</feature>
<evidence type="ECO:0000256" key="1">
    <source>
        <dbReference type="ARBA" id="ARBA00004413"/>
    </source>
</evidence>
<dbReference type="GO" id="GO:0005525">
    <property type="term" value="F:GTP binding"/>
    <property type="evidence" value="ECO:0007669"/>
    <property type="project" value="UniProtKB-UniRule"/>
</dbReference>
<evidence type="ECO:0000256" key="5">
    <source>
        <dbReference type="ARBA" id="ARBA00022475"/>
    </source>
</evidence>
<dbReference type="GO" id="GO:0005047">
    <property type="term" value="F:signal recognition particle binding"/>
    <property type="evidence" value="ECO:0007669"/>
    <property type="project" value="TreeGrafter"/>
</dbReference>
<dbReference type="GO" id="GO:0006614">
    <property type="term" value="P:SRP-dependent cotranslational protein targeting to membrane"/>
    <property type="evidence" value="ECO:0007669"/>
    <property type="project" value="UniProtKB-UniRule"/>
</dbReference>
<evidence type="ECO:0000256" key="3">
    <source>
        <dbReference type="ARBA" id="ARBA00014919"/>
    </source>
</evidence>
<dbReference type="NCBIfam" id="TIGR03499">
    <property type="entry name" value="FlhF"/>
    <property type="match status" value="1"/>
</dbReference>
<evidence type="ECO:0000256" key="11">
    <source>
        <dbReference type="ARBA" id="ARBA00023225"/>
    </source>
</evidence>
<protein>
    <recommendedName>
        <fullName evidence="3 13">Flagellar biosynthesis protein FlhF</fullName>
    </recommendedName>
</protein>
<evidence type="ECO:0000256" key="10">
    <source>
        <dbReference type="ARBA" id="ARBA00023136"/>
    </source>
</evidence>
<dbReference type="STRING" id="1524254.PHACT_01830"/>
<evidence type="ECO:0000259" key="14">
    <source>
        <dbReference type="SMART" id="SM00382"/>
    </source>
</evidence>
<dbReference type="GO" id="GO:0015031">
    <property type="term" value="P:protein transport"/>
    <property type="evidence" value="ECO:0007669"/>
    <property type="project" value="UniProtKB-KW"/>
</dbReference>
<feature type="domain" description="AAA+ ATPase" evidence="14">
    <location>
        <begin position="158"/>
        <end position="327"/>
    </location>
</feature>
<comment type="subcellular location">
    <subcellularLocation>
        <location evidence="1">Cell membrane</location>
        <topology evidence="1">Peripheral membrane protein</topology>
        <orientation evidence="1">Cytoplasmic side</orientation>
    </subcellularLocation>
</comment>
<dbReference type="SUPFAM" id="SSF52540">
    <property type="entry name" value="P-loop containing nucleoside triphosphate hydrolases"/>
    <property type="match status" value="1"/>
</dbReference>
<evidence type="ECO:0000256" key="8">
    <source>
        <dbReference type="ARBA" id="ARBA00022927"/>
    </source>
</evidence>
<evidence type="ECO:0000259" key="15">
    <source>
        <dbReference type="SMART" id="SM00962"/>
    </source>
</evidence>
<evidence type="ECO:0000313" key="16">
    <source>
        <dbReference type="EMBL" id="OFE12031.1"/>
    </source>
</evidence>
<comment type="similarity">
    <text evidence="2">Belongs to the GTP-binding SRP family.</text>
</comment>
<evidence type="ECO:0000256" key="12">
    <source>
        <dbReference type="ARBA" id="ARBA00025337"/>
    </source>
</evidence>
<dbReference type="InterPro" id="IPR003593">
    <property type="entry name" value="AAA+_ATPase"/>
</dbReference>
<keyword evidence="11" id="KW-1006">Bacterial flagellum protein export</keyword>
<evidence type="ECO:0000256" key="7">
    <source>
        <dbReference type="ARBA" id="ARBA00022795"/>
    </source>
</evidence>
<evidence type="ECO:0000256" key="13">
    <source>
        <dbReference type="NCBIfam" id="TIGR03499"/>
    </source>
</evidence>
<dbReference type="SMART" id="SM00962">
    <property type="entry name" value="SRP54"/>
    <property type="match status" value="1"/>
</dbReference>
<dbReference type="PANTHER" id="PTHR43134:SF3">
    <property type="entry name" value="FLAGELLAR BIOSYNTHESIS PROTEIN FLHF"/>
    <property type="match status" value="1"/>
</dbReference>
<dbReference type="Gene3D" id="1.20.120.1380">
    <property type="entry name" value="Flagellar FlhF biosynthesis protein, N domain"/>
    <property type="match status" value="1"/>
</dbReference>
<dbReference type="GO" id="GO:0003924">
    <property type="term" value="F:GTPase activity"/>
    <property type="evidence" value="ECO:0007669"/>
    <property type="project" value="UniProtKB-UniRule"/>
</dbReference>
<dbReference type="InterPro" id="IPR047040">
    <property type="entry name" value="FlhF__GTPase_dom"/>
</dbReference>
<comment type="caution">
    <text evidence="16">The sequence shown here is derived from an EMBL/GenBank/DDBJ whole genome shotgun (WGS) entry which is preliminary data.</text>
</comment>
<evidence type="ECO:0000256" key="9">
    <source>
        <dbReference type="ARBA" id="ARBA00023134"/>
    </source>
</evidence>
<dbReference type="GO" id="GO:0044781">
    <property type="term" value="P:bacterial-type flagellum organization"/>
    <property type="evidence" value="ECO:0007669"/>
    <property type="project" value="UniProtKB-UniRule"/>
</dbReference>
<sequence length="383" mass="41327">MQLKKILAKDMRQALLQVREELGEDAAILSTRSLATGGVEVIATLSPAPVVKKPTEAAAVPPPSVSKAEMGAMRSELHSIRTLLQQRLNGLAWEQFSSQSPLQAVIWERLSAMGVPGFLSRQLLTAIKPGKTLDQVWKQVLGSLVKALPVLGHDPIEQGGVFAFLGPTGAGKTTTIAKLATRYVLQHGPQDVALVTTDSFRLAAHEQLRTLGRILGVSVRIVDNQHSLDDTLESLGHKQLVLVDTAGLPSHHPEQQRQLTLLRDQPQVQKWVVLPATSQAQVLRAAWKTCSTADVSACILTHLDEACVLGDALALTIERDLPVVYETFGQSIPDDIALAQASALVKRAVALGRRQAAVPVEKERLMTEYGSQSPAELRVAGLN</sequence>
<dbReference type="Gene3D" id="3.40.50.300">
    <property type="entry name" value="P-loop containing nucleotide triphosphate hydrolases"/>
    <property type="match status" value="1"/>
</dbReference>
<dbReference type="FunFam" id="3.40.50.300:FF:000695">
    <property type="entry name" value="Flagellar biosynthesis regulator FlhF"/>
    <property type="match status" value="1"/>
</dbReference>
<keyword evidence="9" id="KW-0342">GTP-binding</keyword>
<evidence type="ECO:0000256" key="2">
    <source>
        <dbReference type="ARBA" id="ARBA00008531"/>
    </source>
</evidence>
<dbReference type="EMBL" id="MASR01000001">
    <property type="protein sequence ID" value="OFE12031.1"/>
    <property type="molecule type" value="Genomic_DNA"/>
</dbReference>
<dbReference type="CDD" id="cd17873">
    <property type="entry name" value="FlhF"/>
    <property type="match status" value="1"/>
</dbReference>
<dbReference type="SMART" id="SM00382">
    <property type="entry name" value="AAA"/>
    <property type="match status" value="1"/>
</dbReference>
<dbReference type="OrthoDB" id="9778554at2"/>
<keyword evidence="17" id="KW-1185">Reference proteome</keyword>
<dbReference type="AlphaFoldDB" id="A0A1E8CHV4"/>
<dbReference type="InterPro" id="IPR020006">
    <property type="entry name" value="FlhF"/>
</dbReference>
<evidence type="ECO:0000313" key="17">
    <source>
        <dbReference type="Proteomes" id="UP000175669"/>
    </source>
</evidence>
<keyword evidence="10" id="KW-0472">Membrane</keyword>
<proteinExistence type="inferred from homology"/>
<keyword evidence="4" id="KW-0813">Transport</keyword>
<evidence type="ECO:0000256" key="6">
    <source>
        <dbReference type="ARBA" id="ARBA00022741"/>
    </source>
</evidence>
<keyword evidence="16" id="KW-0969">Cilium</keyword>
<dbReference type="GO" id="GO:0005886">
    <property type="term" value="C:plasma membrane"/>
    <property type="evidence" value="ECO:0007669"/>
    <property type="project" value="UniProtKB-SubCell"/>
</dbReference>
<gene>
    <name evidence="16" type="ORF">PHACT_01830</name>
</gene>
<evidence type="ECO:0000256" key="4">
    <source>
        <dbReference type="ARBA" id="ARBA00022448"/>
    </source>
</evidence>
<keyword evidence="16" id="KW-0282">Flagellum</keyword>
<keyword evidence="5" id="KW-1003">Cell membrane</keyword>
<keyword evidence="7" id="KW-1005">Bacterial flagellum biogenesis</keyword>
<dbReference type="PANTHER" id="PTHR43134">
    <property type="entry name" value="SIGNAL RECOGNITION PARTICLE RECEPTOR SUBUNIT ALPHA"/>
    <property type="match status" value="1"/>
</dbReference>
<dbReference type="Pfam" id="PF00448">
    <property type="entry name" value="SRP54"/>
    <property type="match status" value="1"/>
</dbReference>
<accession>A0A1E8CHV4</accession>
<dbReference type="Proteomes" id="UP000175669">
    <property type="component" value="Unassembled WGS sequence"/>
</dbReference>
<dbReference type="InterPro" id="IPR027417">
    <property type="entry name" value="P-loop_NTPase"/>
</dbReference>